<dbReference type="InterPro" id="IPR036390">
    <property type="entry name" value="WH_DNA-bd_sf"/>
</dbReference>
<dbReference type="InterPro" id="IPR036388">
    <property type="entry name" value="WH-like_DNA-bd_sf"/>
</dbReference>
<evidence type="ECO:0000256" key="1">
    <source>
        <dbReference type="ARBA" id="ARBA00023015"/>
    </source>
</evidence>
<dbReference type="STRING" id="375451.RD1_3787"/>
<dbReference type="SUPFAM" id="SSF46785">
    <property type="entry name" value="Winged helix' DNA-binding domain"/>
    <property type="match status" value="1"/>
</dbReference>
<sequence>MWGKGRSEMTGAGATSNTQRAIKVLRDLIFSGDLSPGSDHLETELAQRLGMSRTPVREAALSLQAQGLVEVRPRRGIRVLGVSPQDMREIYDVLTVLESHAAEQAAERAYAADQLLALKTAIDEMDAALARDDRAAWARADDAFHRELVRLGGNRRIEAIVAMMADQVRRARALTLYMRPSPVRSNADHRAVFAAIAAGQPGQARALHESHRRAARDMLVDLLARHRLQRL</sequence>
<dbReference type="eggNOG" id="COG1802">
    <property type="taxonomic scope" value="Bacteria"/>
</dbReference>
<dbReference type="Pfam" id="PF00392">
    <property type="entry name" value="GntR"/>
    <property type="match status" value="1"/>
</dbReference>
<dbReference type="GO" id="GO:0003677">
    <property type="term" value="F:DNA binding"/>
    <property type="evidence" value="ECO:0007669"/>
    <property type="project" value="UniProtKB-KW"/>
</dbReference>
<dbReference type="InterPro" id="IPR011711">
    <property type="entry name" value="GntR_C"/>
</dbReference>
<evidence type="ECO:0000313" key="5">
    <source>
        <dbReference type="EMBL" id="ABG33255.1"/>
    </source>
</evidence>
<dbReference type="PROSITE" id="PS50949">
    <property type="entry name" value="HTH_GNTR"/>
    <property type="match status" value="1"/>
</dbReference>
<feature type="domain" description="HTH gntR-type" evidence="4">
    <location>
        <begin position="15"/>
        <end position="82"/>
    </location>
</feature>
<evidence type="ECO:0000256" key="2">
    <source>
        <dbReference type="ARBA" id="ARBA00023125"/>
    </source>
</evidence>
<dbReference type="Proteomes" id="UP000007029">
    <property type="component" value="Chromosome"/>
</dbReference>
<name>Q161T8_ROSDO</name>
<dbReference type="Gene3D" id="1.10.10.10">
    <property type="entry name" value="Winged helix-like DNA-binding domain superfamily/Winged helix DNA-binding domain"/>
    <property type="match status" value="1"/>
</dbReference>
<dbReference type="InterPro" id="IPR008920">
    <property type="entry name" value="TF_FadR/GntR_C"/>
</dbReference>
<dbReference type="PANTHER" id="PTHR43537">
    <property type="entry name" value="TRANSCRIPTIONAL REGULATOR, GNTR FAMILY"/>
    <property type="match status" value="1"/>
</dbReference>
<gene>
    <name evidence="5" type="primary">gntR</name>
    <name evidence="5" type="ordered locus">RD1_3787</name>
</gene>
<dbReference type="EMBL" id="CP000362">
    <property type="protein sequence ID" value="ABG33255.1"/>
    <property type="molecule type" value="Genomic_DNA"/>
</dbReference>
<evidence type="ECO:0000313" key="6">
    <source>
        <dbReference type="Proteomes" id="UP000007029"/>
    </source>
</evidence>
<dbReference type="Pfam" id="PF07729">
    <property type="entry name" value="FCD"/>
    <property type="match status" value="1"/>
</dbReference>
<dbReference type="CDD" id="cd07377">
    <property type="entry name" value="WHTH_GntR"/>
    <property type="match status" value="1"/>
</dbReference>
<dbReference type="SMART" id="SM00345">
    <property type="entry name" value="HTH_GNTR"/>
    <property type="match status" value="1"/>
</dbReference>
<keyword evidence="2" id="KW-0238">DNA-binding</keyword>
<dbReference type="SMART" id="SM00895">
    <property type="entry name" value="FCD"/>
    <property type="match status" value="1"/>
</dbReference>
<accession>Q161T8</accession>
<evidence type="ECO:0000259" key="4">
    <source>
        <dbReference type="PROSITE" id="PS50949"/>
    </source>
</evidence>
<protein>
    <submittedName>
        <fullName evidence="5">Transcriptional regulator, GntR family, putative</fullName>
    </submittedName>
</protein>
<organism evidence="5 6">
    <name type="scientific">Roseobacter denitrificans (strain ATCC 33942 / OCh 114)</name>
    <name type="common">Erythrobacter sp. (strain OCh 114)</name>
    <name type="synonym">Roseobacter denitrificans</name>
    <dbReference type="NCBI Taxonomy" id="375451"/>
    <lineage>
        <taxon>Bacteria</taxon>
        <taxon>Pseudomonadati</taxon>
        <taxon>Pseudomonadota</taxon>
        <taxon>Alphaproteobacteria</taxon>
        <taxon>Rhodobacterales</taxon>
        <taxon>Roseobacteraceae</taxon>
        <taxon>Roseobacter</taxon>
    </lineage>
</organism>
<dbReference type="PANTHER" id="PTHR43537:SF44">
    <property type="entry name" value="GNTR FAMILY REGULATORY PROTEIN"/>
    <property type="match status" value="1"/>
</dbReference>
<keyword evidence="1" id="KW-0805">Transcription regulation</keyword>
<dbReference type="HOGENOM" id="CLU_017584_5_2_5"/>
<dbReference type="KEGG" id="rde:RD1_3787"/>
<evidence type="ECO:0000256" key="3">
    <source>
        <dbReference type="ARBA" id="ARBA00023163"/>
    </source>
</evidence>
<keyword evidence="3" id="KW-0804">Transcription</keyword>
<dbReference type="GO" id="GO:0003700">
    <property type="term" value="F:DNA-binding transcription factor activity"/>
    <property type="evidence" value="ECO:0007669"/>
    <property type="project" value="InterPro"/>
</dbReference>
<dbReference type="AlphaFoldDB" id="Q161T8"/>
<reference evidence="5 6" key="1">
    <citation type="journal article" date="2007" name="J. Bacteriol.">
        <title>The complete genome sequence of Roseobacter denitrificans reveals a mixotrophic rather than photosynthetic metabolism.</title>
        <authorList>
            <person name="Swingley W.D."/>
            <person name="Sadekar S."/>
            <person name="Mastrian S.D."/>
            <person name="Matthies H.J."/>
            <person name="Hao J."/>
            <person name="Ramos H."/>
            <person name="Acharya C.R."/>
            <person name="Conrad A.L."/>
            <person name="Taylor H.L."/>
            <person name="Dejesa L.C."/>
            <person name="Shah M.K."/>
            <person name="O'huallachain M.E."/>
            <person name="Lince M.T."/>
            <person name="Blankenship R.E."/>
            <person name="Beatty J.T."/>
            <person name="Touchman J.W."/>
        </authorList>
    </citation>
    <scope>NUCLEOTIDE SEQUENCE [LARGE SCALE GENOMIC DNA]</scope>
    <source>
        <strain evidence="6">ATCC 33942 / OCh 114</strain>
    </source>
</reference>
<dbReference type="InterPro" id="IPR000524">
    <property type="entry name" value="Tscrpt_reg_HTH_GntR"/>
</dbReference>
<keyword evidence="6" id="KW-1185">Reference proteome</keyword>
<dbReference type="SUPFAM" id="SSF48008">
    <property type="entry name" value="GntR ligand-binding domain-like"/>
    <property type="match status" value="1"/>
</dbReference>
<proteinExistence type="predicted"/>
<dbReference type="Gene3D" id="1.20.120.530">
    <property type="entry name" value="GntR ligand-binding domain-like"/>
    <property type="match status" value="1"/>
</dbReference>